<dbReference type="PANTHER" id="PTHR11743:SF23">
    <property type="entry name" value="MITOCHONDRIAL OUTER MEMBRANE PROTEIN PORIN 5-RELATED"/>
    <property type="match status" value="1"/>
</dbReference>
<comment type="caution">
    <text evidence="2">The sequence shown here is derived from an EMBL/GenBank/DDBJ whole genome shotgun (WGS) entry which is preliminary data.</text>
</comment>
<dbReference type="Proteomes" id="UP001318860">
    <property type="component" value="Unassembled WGS sequence"/>
</dbReference>
<comment type="similarity">
    <text evidence="1">Belongs to the eukaryotic mitochondrial porin (TC 1.B.8.1) family.</text>
</comment>
<evidence type="ECO:0000313" key="2">
    <source>
        <dbReference type="EMBL" id="KAK6117393.1"/>
    </source>
</evidence>
<dbReference type="Gene3D" id="2.40.160.10">
    <property type="entry name" value="Porin"/>
    <property type="match status" value="1"/>
</dbReference>
<dbReference type="InterPro" id="IPR001925">
    <property type="entry name" value="Porin_Euk"/>
</dbReference>
<dbReference type="InterPro" id="IPR027246">
    <property type="entry name" value="Porin_Euk/Tom40"/>
</dbReference>
<dbReference type="InterPro" id="IPR023614">
    <property type="entry name" value="Porin_dom_sf"/>
</dbReference>
<sequence>MSKGPGLFSDIGKKAKDLLTRDYLSDHKFSVSTYSESGVALTTSTVKKGGYSSGDVAAQYIYKNTFVDVKVDTESNISAILAFADILELQYFHPHASLTAAVGLNQAPPIDFSVTLGTPTFALGAEAGYETSSGKLTKYTAGITVTKPDSCGSVILGDKGDTIKASYIHYLDQLKRTAAVGEIARKFSTNENTFTVGGSYAIDSLTLVKMKLNNHGTLGAVLQHELIQKSLVTISSEFDTKALDKTPRSSKDEIEDRAPRALLYGARFRFNGSKLLRFILVLSR</sequence>
<evidence type="ECO:0000313" key="3">
    <source>
        <dbReference type="Proteomes" id="UP001318860"/>
    </source>
</evidence>
<dbReference type="CDD" id="cd07306">
    <property type="entry name" value="Porin3_VDAC"/>
    <property type="match status" value="1"/>
</dbReference>
<dbReference type="PANTHER" id="PTHR11743">
    <property type="entry name" value="VOLTAGE-DEPENDENT ANION-SELECTIVE CHANNEL"/>
    <property type="match status" value="1"/>
</dbReference>
<proteinExistence type="inferred from homology"/>
<name>A0ABR0U4M1_REHGL</name>
<reference evidence="2 3" key="1">
    <citation type="journal article" date="2021" name="Comput. Struct. Biotechnol. J.">
        <title>De novo genome assembly of the potent medicinal plant Rehmannia glutinosa using nanopore technology.</title>
        <authorList>
            <person name="Ma L."/>
            <person name="Dong C."/>
            <person name="Song C."/>
            <person name="Wang X."/>
            <person name="Zheng X."/>
            <person name="Niu Y."/>
            <person name="Chen S."/>
            <person name="Feng W."/>
        </authorList>
    </citation>
    <scope>NUCLEOTIDE SEQUENCE [LARGE SCALE GENOMIC DNA]</scope>
    <source>
        <strain evidence="2">DH-2019</strain>
    </source>
</reference>
<accession>A0ABR0U4M1</accession>
<protein>
    <submittedName>
        <fullName evidence="2">Uncharacterized protein</fullName>
    </submittedName>
</protein>
<organism evidence="2 3">
    <name type="scientific">Rehmannia glutinosa</name>
    <name type="common">Chinese foxglove</name>
    <dbReference type="NCBI Taxonomy" id="99300"/>
    <lineage>
        <taxon>Eukaryota</taxon>
        <taxon>Viridiplantae</taxon>
        <taxon>Streptophyta</taxon>
        <taxon>Embryophyta</taxon>
        <taxon>Tracheophyta</taxon>
        <taxon>Spermatophyta</taxon>
        <taxon>Magnoliopsida</taxon>
        <taxon>eudicotyledons</taxon>
        <taxon>Gunneridae</taxon>
        <taxon>Pentapetalae</taxon>
        <taxon>asterids</taxon>
        <taxon>lamiids</taxon>
        <taxon>Lamiales</taxon>
        <taxon>Orobanchaceae</taxon>
        <taxon>Rehmannieae</taxon>
        <taxon>Rehmannia</taxon>
    </lineage>
</organism>
<dbReference type="Pfam" id="PF01459">
    <property type="entry name" value="Porin_3"/>
    <property type="match status" value="2"/>
</dbReference>
<keyword evidence="3" id="KW-1185">Reference proteome</keyword>
<evidence type="ECO:0000256" key="1">
    <source>
        <dbReference type="ARBA" id="ARBA00009624"/>
    </source>
</evidence>
<gene>
    <name evidence="2" type="ORF">DH2020_048849</name>
</gene>
<dbReference type="EMBL" id="JABTTQ020003454">
    <property type="protein sequence ID" value="KAK6117393.1"/>
    <property type="molecule type" value="Genomic_DNA"/>
</dbReference>